<feature type="domain" description="C2H2-type" evidence="12">
    <location>
        <begin position="87"/>
        <end position="114"/>
    </location>
</feature>
<dbReference type="Proteomes" id="UP001153712">
    <property type="component" value="Chromosome 1"/>
</dbReference>
<name>A0A9N9TI72_PHYSR</name>
<keyword evidence="9" id="KW-0804">Transcription</keyword>
<reference evidence="13" key="1">
    <citation type="submission" date="2022-01" db="EMBL/GenBank/DDBJ databases">
        <authorList>
            <person name="King R."/>
        </authorList>
    </citation>
    <scope>NUCLEOTIDE SEQUENCE</scope>
</reference>
<evidence type="ECO:0000256" key="6">
    <source>
        <dbReference type="ARBA" id="ARBA00022833"/>
    </source>
</evidence>
<comment type="similarity">
    <text evidence="2">Belongs to the krueppel C2H2-type zinc-finger protein family.</text>
</comment>
<keyword evidence="7" id="KW-0805">Transcription regulation</keyword>
<keyword evidence="10" id="KW-0539">Nucleus</keyword>
<dbReference type="PROSITE" id="PS50157">
    <property type="entry name" value="ZINC_FINGER_C2H2_2"/>
    <property type="match status" value="4"/>
</dbReference>
<dbReference type="GO" id="GO:0003677">
    <property type="term" value="F:DNA binding"/>
    <property type="evidence" value="ECO:0007669"/>
    <property type="project" value="UniProtKB-KW"/>
</dbReference>
<dbReference type="GO" id="GO:0008270">
    <property type="term" value="F:zinc ion binding"/>
    <property type="evidence" value="ECO:0007669"/>
    <property type="project" value="UniProtKB-KW"/>
</dbReference>
<dbReference type="OrthoDB" id="6077919at2759"/>
<evidence type="ECO:0000256" key="2">
    <source>
        <dbReference type="ARBA" id="ARBA00006991"/>
    </source>
</evidence>
<evidence type="ECO:0000313" key="14">
    <source>
        <dbReference type="Proteomes" id="UP001153712"/>
    </source>
</evidence>
<dbReference type="FunFam" id="3.30.160.60:FF:001156">
    <property type="entry name" value="Zinc finger protein 407"/>
    <property type="match status" value="1"/>
</dbReference>
<evidence type="ECO:0000256" key="11">
    <source>
        <dbReference type="PROSITE-ProRule" id="PRU00042"/>
    </source>
</evidence>
<feature type="domain" description="C2H2-type" evidence="12">
    <location>
        <begin position="115"/>
        <end position="142"/>
    </location>
</feature>
<dbReference type="PROSITE" id="PS00028">
    <property type="entry name" value="ZINC_FINGER_C2H2_1"/>
    <property type="match status" value="4"/>
</dbReference>
<dbReference type="PANTHER" id="PTHR24394:SF29">
    <property type="entry name" value="MYONEURIN"/>
    <property type="match status" value="1"/>
</dbReference>
<evidence type="ECO:0000256" key="3">
    <source>
        <dbReference type="ARBA" id="ARBA00022723"/>
    </source>
</evidence>
<keyword evidence="8" id="KW-0238">DNA-binding</keyword>
<dbReference type="InterPro" id="IPR013087">
    <property type="entry name" value="Znf_C2H2_type"/>
</dbReference>
<dbReference type="Pfam" id="PF13912">
    <property type="entry name" value="zf-C2H2_6"/>
    <property type="match status" value="1"/>
</dbReference>
<keyword evidence="4" id="KW-0677">Repeat</keyword>
<dbReference type="AlphaFoldDB" id="A0A9N9TI72"/>
<comment type="subcellular location">
    <subcellularLocation>
        <location evidence="1">Nucleus</location>
    </subcellularLocation>
</comment>
<dbReference type="EMBL" id="OU900094">
    <property type="protein sequence ID" value="CAG9854286.1"/>
    <property type="molecule type" value="Genomic_DNA"/>
</dbReference>
<proteinExistence type="inferred from homology"/>
<evidence type="ECO:0000256" key="7">
    <source>
        <dbReference type="ARBA" id="ARBA00023015"/>
    </source>
</evidence>
<dbReference type="SMART" id="SM00355">
    <property type="entry name" value="ZnF_C2H2"/>
    <property type="match status" value="4"/>
</dbReference>
<keyword evidence="6" id="KW-0862">Zinc</keyword>
<evidence type="ECO:0000313" key="13">
    <source>
        <dbReference type="EMBL" id="CAG9854286.1"/>
    </source>
</evidence>
<keyword evidence="5 11" id="KW-0863">Zinc-finger</keyword>
<keyword evidence="14" id="KW-1185">Reference proteome</keyword>
<feature type="domain" description="C2H2-type" evidence="12">
    <location>
        <begin position="61"/>
        <end position="88"/>
    </location>
</feature>
<evidence type="ECO:0000259" key="12">
    <source>
        <dbReference type="PROSITE" id="PS50157"/>
    </source>
</evidence>
<dbReference type="Gene3D" id="3.30.160.60">
    <property type="entry name" value="Classic Zinc Finger"/>
    <property type="match status" value="3"/>
</dbReference>
<feature type="domain" description="C2H2-type" evidence="12">
    <location>
        <begin position="143"/>
        <end position="171"/>
    </location>
</feature>
<evidence type="ECO:0000256" key="8">
    <source>
        <dbReference type="ARBA" id="ARBA00023125"/>
    </source>
</evidence>
<dbReference type="InterPro" id="IPR036236">
    <property type="entry name" value="Znf_C2H2_sf"/>
</dbReference>
<feature type="non-terminal residue" evidence="13">
    <location>
        <position position="1"/>
    </location>
</feature>
<dbReference type="GO" id="GO:0005634">
    <property type="term" value="C:nucleus"/>
    <property type="evidence" value="ECO:0007669"/>
    <property type="project" value="UniProtKB-SubCell"/>
</dbReference>
<dbReference type="Pfam" id="PF00096">
    <property type="entry name" value="zf-C2H2"/>
    <property type="match status" value="3"/>
</dbReference>
<accession>A0A9N9TI72</accession>
<evidence type="ECO:0000256" key="5">
    <source>
        <dbReference type="ARBA" id="ARBA00022771"/>
    </source>
</evidence>
<evidence type="ECO:0000256" key="4">
    <source>
        <dbReference type="ARBA" id="ARBA00022737"/>
    </source>
</evidence>
<protein>
    <recommendedName>
        <fullName evidence="12">C2H2-type domain-containing protein</fullName>
    </recommendedName>
</protein>
<dbReference type="PANTHER" id="PTHR24394">
    <property type="entry name" value="ZINC FINGER PROTEIN"/>
    <property type="match status" value="1"/>
</dbReference>
<dbReference type="GO" id="GO:0000981">
    <property type="term" value="F:DNA-binding transcription factor activity, RNA polymerase II-specific"/>
    <property type="evidence" value="ECO:0007669"/>
    <property type="project" value="TreeGrafter"/>
</dbReference>
<gene>
    <name evidence="13" type="ORF">PHYEVI_LOCUS749</name>
</gene>
<evidence type="ECO:0000256" key="1">
    <source>
        <dbReference type="ARBA" id="ARBA00004123"/>
    </source>
</evidence>
<keyword evidence="3" id="KW-0479">Metal-binding</keyword>
<organism evidence="13 14">
    <name type="scientific">Phyllotreta striolata</name>
    <name type="common">Striped flea beetle</name>
    <name type="synonym">Crioceris striolata</name>
    <dbReference type="NCBI Taxonomy" id="444603"/>
    <lineage>
        <taxon>Eukaryota</taxon>
        <taxon>Metazoa</taxon>
        <taxon>Ecdysozoa</taxon>
        <taxon>Arthropoda</taxon>
        <taxon>Hexapoda</taxon>
        <taxon>Insecta</taxon>
        <taxon>Pterygota</taxon>
        <taxon>Neoptera</taxon>
        <taxon>Endopterygota</taxon>
        <taxon>Coleoptera</taxon>
        <taxon>Polyphaga</taxon>
        <taxon>Cucujiformia</taxon>
        <taxon>Chrysomeloidea</taxon>
        <taxon>Chrysomelidae</taxon>
        <taxon>Galerucinae</taxon>
        <taxon>Alticini</taxon>
        <taxon>Phyllotreta</taxon>
    </lineage>
</organism>
<dbReference type="SUPFAM" id="SSF57667">
    <property type="entry name" value="beta-beta-alpha zinc fingers"/>
    <property type="match status" value="3"/>
</dbReference>
<evidence type="ECO:0000256" key="9">
    <source>
        <dbReference type="ARBA" id="ARBA00023163"/>
    </source>
</evidence>
<sequence>TDSQFGLVRNLDSSGCNIEKYNNYCSIKTTSYSLNCEDCSGCILNIINKPTLHKRVCESPFICHNCKKPFEQLQNLRKHVLSHVKPRKCKICNKQFRDLNVLTIHLRKHSKTSPFKCHICDKSFRQNYNLKQHIDKHLGLSNVTCRYCNKTFSTKYNANIHMKNVHNHNEKSNIVDDTMYLKMDSNDNYYGSVDSSTEKDIKVEIFETDVKQEGTTSEEFYVKTEMLDS</sequence>
<evidence type="ECO:0000256" key="10">
    <source>
        <dbReference type="ARBA" id="ARBA00023242"/>
    </source>
</evidence>